<sequence>MNITLSLDDKLVKEVRKIAVERDTTLTGLVRAYLEQVAAEHSSERKRRDLEQLNRTLDRLQTSLDYGKRTWRREDLYDRKSQ</sequence>
<evidence type="ECO:0000313" key="2">
    <source>
        <dbReference type="Proteomes" id="UP000238701"/>
    </source>
</evidence>
<dbReference type="InterPro" id="IPR045944">
    <property type="entry name" value="DUF6364"/>
</dbReference>
<name>A0A2U3JZ76_9BACT</name>
<accession>A0A2U3JZ76</accession>
<dbReference type="EMBL" id="OMOD01000010">
    <property type="protein sequence ID" value="SPF32649.1"/>
    <property type="molecule type" value="Genomic_DNA"/>
</dbReference>
<dbReference type="Pfam" id="PF19891">
    <property type="entry name" value="DUF6364"/>
    <property type="match status" value="1"/>
</dbReference>
<reference evidence="2" key="1">
    <citation type="submission" date="2018-02" db="EMBL/GenBank/DDBJ databases">
        <authorList>
            <person name="Hausmann B."/>
        </authorList>
    </citation>
    <scope>NUCLEOTIDE SEQUENCE [LARGE SCALE GENOMIC DNA]</scope>
    <source>
        <strain evidence="2">Peat soil MAG SbA1</strain>
    </source>
</reference>
<dbReference type="OrthoDB" id="122953at2"/>
<evidence type="ECO:0008006" key="3">
    <source>
        <dbReference type="Google" id="ProtNLM"/>
    </source>
</evidence>
<dbReference type="Proteomes" id="UP000238701">
    <property type="component" value="Unassembled WGS sequence"/>
</dbReference>
<proteinExistence type="predicted"/>
<dbReference type="AlphaFoldDB" id="A0A2U3JZ76"/>
<organism evidence="1 2">
    <name type="scientific">Candidatus Sulfotelmatobacter kueseliae</name>
    <dbReference type="NCBI Taxonomy" id="2042962"/>
    <lineage>
        <taxon>Bacteria</taxon>
        <taxon>Pseudomonadati</taxon>
        <taxon>Acidobacteriota</taxon>
        <taxon>Terriglobia</taxon>
        <taxon>Terriglobales</taxon>
        <taxon>Candidatus Korobacteraceae</taxon>
        <taxon>Candidatus Sulfotelmatobacter</taxon>
    </lineage>
</organism>
<protein>
    <recommendedName>
        <fullName evidence="3">Ribbon-helix-helix protein CopG domain-containing protein</fullName>
    </recommendedName>
</protein>
<gene>
    <name evidence="1" type="ORF">SBA1_1070009</name>
</gene>
<evidence type="ECO:0000313" key="1">
    <source>
        <dbReference type="EMBL" id="SPF32649.1"/>
    </source>
</evidence>